<reference evidence="2" key="2">
    <citation type="submission" date="2024-02" db="EMBL/GenBank/DDBJ databases">
        <authorList>
            <person name="Prathaban M."/>
            <person name="Mythili R."/>
            <person name="Sharmila Devi N."/>
            <person name="Sobanaa M."/>
            <person name="Prathiviraj R."/>
            <person name="Selvin J."/>
        </authorList>
    </citation>
    <scope>NUCLEOTIDE SEQUENCE</scope>
    <source>
        <strain evidence="2">MP1014</strain>
    </source>
</reference>
<keyword evidence="3" id="KW-1185">Reference proteome</keyword>
<evidence type="ECO:0000256" key="1">
    <source>
        <dbReference type="SAM" id="MobiDB-lite"/>
    </source>
</evidence>
<evidence type="ECO:0000313" key="3">
    <source>
        <dbReference type="Proteomes" id="UP001310387"/>
    </source>
</evidence>
<organism evidence="2 3">
    <name type="scientific">Isoptericola haloaureus</name>
    <dbReference type="NCBI Taxonomy" id="1542902"/>
    <lineage>
        <taxon>Bacteria</taxon>
        <taxon>Bacillati</taxon>
        <taxon>Actinomycetota</taxon>
        <taxon>Actinomycetes</taxon>
        <taxon>Micrococcales</taxon>
        <taxon>Promicromonosporaceae</taxon>
        <taxon>Isoptericola</taxon>
    </lineage>
</organism>
<sequence>MTTGRPPRTVAPKTVRALRVLRCALATQSTHWTPTAAGRWHSGQAGRPQRWQRT</sequence>
<protein>
    <submittedName>
        <fullName evidence="2">Uncharacterized protein</fullName>
    </submittedName>
</protein>
<accession>A0ABU7Z3Y3</accession>
<evidence type="ECO:0000313" key="2">
    <source>
        <dbReference type="EMBL" id="MEG3614056.1"/>
    </source>
</evidence>
<proteinExistence type="predicted"/>
<reference evidence="2" key="1">
    <citation type="journal article" date="2024" name="Antonie Van Leeuwenhoek">
        <title>Isoptericola haloaureus sp. nov., a dimorphic actinobacterium isolated from mangrove sediments of southeast India, implicating biosaline agricultural significance through nitrogen fixation and salt tolerance genes.</title>
        <authorList>
            <person name="Prathaban M."/>
            <person name="Prathiviraj R."/>
            <person name="Ravichandran M."/>
            <person name="Natarajan S.D."/>
            <person name="Sobanaa M."/>
            <person name="Hari Krishna Kumar S."/>
            <person name="Chandrasekar V."/>
            <person name="Selvin J."/>
        </authorList>
    </citation>
    <scope>NUCLEOTIDE SEQUENCE</scope>
    <source>
        <strain evidence="2">MP1014</strain>
    </source>
</reference>
<dbReference type="RefSeq" id="WP_332900910.1">
    <property type="nucleotide sequence ID" value="NZ_JBAGLP010000105.1"/>
</dbReference>
<name>A0ABU7Z3Y3_9MICO</name>
<comment type="caution">
    <text evidence="2">The sequence shown here is derived from an EMBL/GenBank/DDBJ whole genome shotgun (WGS) entry which is preliminary data.</text>
</comment>
<dbReference type="EMBL" id="JBAGLP010000105">
    <property type="protein sequence ID" value="MEG3614056.1"/>
    <property type="molecule type" value="Genomic_DNA"/>
</dbReference>
<dbReference type="Proteomes" id="UP001310387">
    <property type="component" value="Unassembled WGS sequence"/>
</dbReference>
<gene>
    <name evidence="2" type="ORF">V5O49_02850</name>
</gene>
<feature type="region of interest" description="Disordered" evidence="1">
    <location>
        <begin position="28"/>
        <end position="54"/>
    </location>
</feature>